<evidence type="ECO:0000313" key="1">
    <source>
        <dbReference type="EMBL" id="RIY34377.1"/>
    </source>
</evidence>
<name>A0A3A1YE17_9GAMM</name>
<organism evidence="1 2">
    <name type="scientific">Psittacicella gerlachiana</name>
    <dbReference type="NCBI Taxonomy" id="2028574"/>
    <lineage>
        <taxon>Bacteria</taxon>
        <taxon>Pseudomonadati</taxon>
        <taxon>Pseudomonadota</taxon>
        <taxon>Gammaproteobacteria</taxon>
        <taxon>Pasteurellales</taxon>
        <taxon>Psittacicellaceae</taxon>
        <taxon>Psittacicella</taxon>
    </lineage>
</organism>
<dbReference type="AlphaFoldDB" id="A0A3A1YE17"/>
<protein>
    <submittedName>
        <fullName evidence="1">Uncharacterized protein</fullName>
    </submittedName>
</protein>
<comment type="caution">
    <text evidence="1">The sequence shown here is derived from an EMBL/GenBank/DDBJ whole genome shotgun (WGS) entry which is preliminary data.</text>
</comment>
<reference evidence="1 2" key="1">
    <citation type="submission" date="2017-08" db="EMBL/GenBank/DDBJ databases">
        <title>Reclassification of Bisgaard taxon 37 and 44.</title>
        <authorList>
            <person name="Christensen H."/>
        </authorList>
    </citation>
    <scope>NUCLEOTIDE SEQUENCE [LARGE SCALE GENOMIC DNA]</scope>
    <source>
        <strain evidence="1 2">EEAB3T1</strain>
    </source>
</reference>
<dbReference type="EMBL" id="NRJF01000163">
    <property type="protein sequence ID" value="RIY34377.1"/>
    <property type="molecule type" value="Genomic_DNA"/>
</dbReference>
<sequence length="75" mass="8771">MLLSQKELCVLTTLLRFALKFPESGGDKAFSKKDDKKLIKFMKKNWMKKMKIRLSLNFLLFSSSQLTEVFILPKV</sequence>
<proteinExistence type="predicted"/>
<evidence type="ECO:0000313" key="2">
    <source>
        <dbReference type="Proteomes" id="UP000265964"/>
    </source>
</evidence>
<keyword evidence="2" id="KW-1185">Reference proteome</keyword>
<accession>A0A3A1YE17</accession>
<dbReference type="Proteomes" id="UP000265964">
    <property type="component" value="Unassembled WGS sequence"/>
</dbReference>
<gene>
    <name evidence="1" type="ORF">CKF59_05505</name>
</gene>